<feature type="chain" id="PRO_5039724060" description="Pectinesterase inhibitor domain-containing protein" evidence="4">
    <location>
        <begin position="22"/>
        <end position="196"/>
    </location>
</feature>
<comment type="similarity">
    <text evidence="3">Belongs to the PMEI family.</text>
</comment>
<organism evidence="5 6">
    <name type="scientific">Pisum sativum</name>
    <name type="common">Garden pea</name>
    <name type="synonym">Lathyrus oleraceus</name>
    <dbReference type="NCBI Taxonomy" id="3888"/>
    <lineage>
        <taxon>Eukaryota</taxon>
        <taxon>Viridiplantae</taxon>
        <taxon>Streptophyta</taxon>
        <taxon>Embryophyta</taxon>
        <taxon>Tracheophyta</taxon>
        <taxon>Spermatophyta</taxon>
        <taxon>Magnoliopsida</taxon>
        <taxon>eudicotyledons</taxon>
        <taxon>Gunneridae</taxon>
        <taxon>Pentapetalae</taxon>
        <taxon>rosids</taxon>
        <taxon>fabids</taxon>
        <taxon>Fabales</taxon>
        <taxon>Fabaceae</taxon>
        <taxon>Papilionoideae</taxon>
        <taxon>50 kb inversion clade</taxon>
        <taxon>NPAAA clade</taxon>
        <taxon>Hologalegina</taxon>
        <taxon>IRL clade</taxon>
        <taxon>Fabeae</taxon>
        <taxon>Lathyrus</taxon>
    </lineage>
</organism>
<name>A0A9D5BH68_PEA</name>
<dbReference type="SUPFAM" id="SSF101148">
    <property type="entry name" value="Plant invertase/pectin methylesterase inhibitor"/>
    <property type="match status" value="1"/>
</dbReference>
<evidence type="ECO:0000256" key="4">
    <source>
        <dbReference type="SAM" id="SignalP"/>
    </source>
</evidence>
<evidence type="ECO:0000313" key="6">
    <source>
        <dbReference type="Proteomes" id="UP001058974"/>
    </source>
</evidence>
<protein>
    <recommendedName>
        <fullName evidence="7">Pectinesterase inhibitor domain-containing protein</fullName>
    </recommendedName>
</protein>
<evidence type="ECO:0000256" key="3">
    <source>
        <dbReference type="ARBA" id="ARBA00038471"/>
    </source>
</evidence>
<dbReference type="InterPro" id="IPR034086">
    <property type="entry name" value="PMEI_plant"/>
</dbReference>
<dbReference type="EMBL" id="JAMSHJ010000001">
    <property type="protein sequence ID" value="KAI5443525.1"/>
    <property type="molecule type" value="Genomic_DNA"/>
</dbReference>
<evidence type="ECO:0000256" key="1">
    <source>
        <dbReference type="ARBA" id="ARBA00022729"/>
    </source>
</evidence>
<dbReference type="Gramene" id="Psat01G0224500-T1">
    <property type="protein sequence ID" value="KAI5443525.1"/>
    <property type="gene ID" value="KIW84_012245"/>
</dbReference>
<dbReference type="GO" id="GO:0046910">
    <property type="term" value="F:pectinesterase inhibitor activity"/>
    <property type="evidence" value="ECO:0007669"/>
    <property type="project" value="InterPro"/>
</dbReference>
<evidence type="ECO:0000313" key="5">
    <source>
        <dbReference type="EMBL" id="KAI5443525.1"/>
    </source>
</evidence>
<dbReference type="InterPro" id="IPR006501">
    <property type="entry name" value="Pectinesterase_inhib_dom"/>
</dbReference>
<keyword evidence="6" id="KW-1185">Reference proteome</keyword>
<dbReference type="NCBIfam" id="TIGR01614">
    <property type="entry name" value="PME_inhib"/>
    <property type="match status" value="1"/>
</dbReference>
<feature type="signal peptide" evidence="4">
    <location>
        <begin position="1"/>
        <end position="21"/>
    </location>
</feature>
<comment type="caution">
    <text evidence="5">The sequence shown here is derived from an EMBL/GenBank/DDBJ whole genome shotgun (WGS) entry which is preliminary data.</text>
</comment>
<dbReference type="CDD" id="cd15797">
    <property type="entry name" value="PMEI"/>
    <property type="match status" value="1"/>
</dbReference>
<accession>A0A9D5BH68</accession>
<evidence type="ECO:0008006" key="7">
    <source>
        <dbReference type="Google" id="ProtNLM"/>
    </source>
</evidence>
<dbReference type="AlphaFoldDB" id="A0A9D5BH68"/>
<reference evidence="5 6" key="1">
    <citation type="journal article" date="2022" name="Nat. Genet.">
        <title>Improved pea reference genome and pan-genome highlight genomic features and evolutionary characteristics.</title>
        <authorList>
            <person name="Yang T."/>
            <person name="Liu R."/>
            <person name="Luo Y."/>
            <person name="Hu S."/>
            <person name="Wang D."/>
            <person name="Wang C."/>
            <person name="Pandey M.K."/>
            <person name="Ge S."/>
            <person name="Xu Q."/>
            <person name="Li N."/>
            <person name="Li G."/>
            <person name="Huang Y."/>
            <person name="Saxena R.K."/>
            <person name="Ji Y."/>
            <person name="Li M."/>
            <person name="Yan X."/>
            <person name="He Y."/>
            <person name="Liu Y."/>
            <person name="Wang X."/>
            <person name="Xiang C."/>
            <person name="Varshney R.K."/>
            <person name="Ding H."/>
            <person name="Gao S."/>
            <person name="Zong X."/>
        </authorList>
    </citation>
    <scope>NUCLEOTIDE SEQUENCE [LARGE SCALE GENOMIC DNA]</scope>
    <source>
        <strain evidence="5 6">cv. Zhongwan 6</strain>
    </source>
</reference>
<dbReference type="InterPro" id="IPR052421">
    <property type="entry name" value="PCW_Enzyme_Inhibitor"/>
</dbReference>
<sequence>MNQSLSLLLVLLVLCVTSSNSISNKVVEVNVICKETSNPLYCSNLLNSKPGGAKDASLVDLAYYTIDVLSDNSNNTNMLISKLIDEIGDNDTEINYYYRCKVNLLSDDGIIPRLVIAEKYLAFKQYPAMTKLIGGVMNKIVECRDSLHQHKTSPLVAQNVDVLRQIGQVSCHAVDGCHTYAECKSAFFAIGAPLKL</sequence>
<dbReference type="Gene3D" id="1.20.140.40">
    <property type="entry name" value="Invertase/pectin methylesterase inhibitor family protein"/>
    <property type="match status" value="1"/>
</dbReference>
<dbReference type="PANTHER" id="PTHR36710">
    <property type="entry name" value="PECTINESTERASE INHIBITOR-LIKE"/>
    <property type="match status" value="1"/>
</dbReference>
<dbReference type="InterPro" id="IPR035513">
    <property type="entry name" value="Invertase/methylesterase_inhib"/>
</dbReference>
<keyword evidence="2" id="KW-1015">Disulfide bond</keyword>
<evidence type="ECO:0000256" key="2">
    <source>
        <dbReference type="ARBA" id="ARBA00023157"/>
    </source>
</evidence>
<dbReference type="Proteomes" id="UP001058974">
    <property type="component" value="Chromosome 1"/>
</dbReference>
<gene>
    <name evidence="5" type="ORF">KIW84_012245</name>
</gene>
<dbReference type="PANTHER" id="PTHR36710:SF20">
    <property type="entry name" value="PECTINESTERASE INHIBITOR DOMAIN PROTEIN"/>
    <property type="match status" value="1"/>
</dbReference>
<keyword evidence="1 4" id="KW-0732">Signal</keyword>
<proteinExistence type="inferred from homology"/>